<comment type="caution">
    <text evidence="1">The sequence shown here is derived from an EMBL/GenBank/DDBJ whole genome shotgun (WGS) entry which is preliminary data.</text>
</comment>
<gene>
    <name evidence="1" type="ORF">LTR97_008482</name>
</gene>
<dbReference type="Proteomes" id="UP001310594">
    <property type="component" value="Unassembled WGS sequence"/>
</dbReference>
<evidence type="ECO:0000313" key="2">
    <source>
        <dbReference type="Proteomes" id="UP001310594"/>
    </source>
</evidence>
<accession>A0AAN8A0C6</accession>
<evidence type="ECO:0000313" key="1">
    <source>
        <dbReference type="EMBL" id="KAK5696062.1"/>
    </source>
</evidence>
<dbReference type="EMBL" id="JAVRQU010000013">
    <property type="protein sequence ID" value="KAK5696062.1"/>
    <property type="molecule type" value="Genomic_DNA"/>
</dbReference>
<reference evidence="1" key="1">
    <citation type="submission" date="2023-08" db="EMBL/GenBank/DDBJ databases">
        <title>Black Yeasts Isolated from many extreme environments.</title>
        <authorList>
            <person name="Coleine C."/>
            <person name="Stajich J.E."/>
            <person name="Selbmann L."/>
        </authorList>
    </citation>
    <scope>NUCLEOTIDE SEQUENCE</scope>
    <source>
        <strain evidence="1">CCFEE 5810</strain>
    </source>
</reference>
<name>A0AAN8A0C6_9PEZI</name>
<organism evidence="1 2">
    <name type="scientific">Elasticomyces elasticus</name>
    <dbReference type="NCBI Taxonomy" id="574655"/>
    <lineage>
        <taxon>Eukaryota</taxon>
        <taxon>Fungi</taxon>
        <taxon>Dikarya</taxon>
        <taxon>Ascomycota</taxon>
        <taxon>Pezizomycotina</taxon>
        <taxon>Dothideomycetes</taxon>
        <taxon>Dothideomycetidae</taxon>
        <taxon>Mycosphaerellales</taxon>
        <taxon>Teratosphaeriaceae</taxon>
        <taxon>Elasticomyces</taxon>
    </lineage>
</organism>
<proteinExistence type="predicted"/>
<protein>
    <submittedName>
        <fullName evidence="1">Uncharacterized protein</fullName>
    </submittedName>
</protein>
<dbReference type="AlphaFoldDB" id="A0AAN8A0C6"/>
<sequence>MEPAQSKSGLLALPRELRDFIWENTIEDTPQRLNKFRRRAVAQPAISKVCKLIRNETLPIFLSVTTFDLDFRNGAAIKKAKDWILDLKKSARHLRKFDFYHNIVESEGDSYAIRLRLNPKAQSEETSLADVQHDCTERMSLTYDALDALDDKRTALIWDLQHGLNAIIDDGNIRSMGRKEWLSVLFLIREYFDSTERLFAEFGG</sequence>